<dbReference type="PROSITE" id="PS00723">
    <property type="entry name" value="POLYPRENYL_SYNTHASE_1"/>
    <property type="match status" value="1"/>
</dbReference>
<dbReference type="SFLD" id="SFLDS00005">
    <property type="entry name" value="Isoprenoid_Synthase_Type_I"/>
    <property type="match status" value="1"/>
</dbReference>
<evidence type="ECO:0000256" key="2">
    <source>
        <dbReference type="ARBA" id="ARBA00006706"/>
    </source>
</evidence>
<evidence type="ECO:0000313" key="8">
    <source>
        <dbReference type="Proteomes" id="UP000215188"/>
    </source>
</evidence>
<evidence type="ECO:0000256" key="6">
    <source>
        <dbReference type="RuleBase" id="RU004466"/>
    </source>
</evidence>
<keyword evidence="4" id="KW-0479">Metal-binding</keyword>
<dbReference type="OrthoDB" id="9805316at2"/>
<evidence type="ECO:0000256" key="5">
    <source>
        <dbReference type="ARBA" id="ARBA00022842"/>
    </source>
</evidence>
<evidence type="ECO:0008006" key="9">
    <source>
        <dbReference type="Google" id="ProtNLM"/>
    </source>
</evidence>
<evidence type="ECO:0000256" key="3">
    <source>
        <dbReference type="ARBA" id="ARBA00022679"/>
    </source>
</evidence>
<organism evidence="7 8">
    <name type="scientific">Polynucleobacter cosmopolitanus</name>
    <dbReference type="NCBI Taxonomy" id="351345"/>
    <lineage>
        <taxon>Bacteria</taxon>
        <taxon>Pseudomonadati</taxon>
        <taxon>Pseudomonadota</taxon>
        <taxon>Betaproteobacteria</taxon>
        <taxon>Burkholderiales</taxon>
        <taxon>Burkholderiaceae</taxon>
        <taxon>Polynucleobacter</taxon>
    </lineage>
</organism>
<dbReference type="InterPro" id="IPR008949">
    <property type="entry name" value="Isoprenoid_synthase_dom_sf"/>
</dbReference>
<evidence type="ECO:0000256" key="1">
    <source>
        <dbReference type="ARBA" id="ARBA00001946"/>
    </source>
</evidence>
<reference evidence="7 8" key="1">
    <citation type="submission" date="2017-06" db="EMBL/GenBank/DDBJ databases">
        <title>Reclassification of a Polynucleobacter cosmopolitanus strain isolated from tropical Lake Victoria as Polynucleobacter victoriensis comb. nov.</title>
        <authorList>
            <person name="Hahn M.W."/>
        </authorList>
    </citation>
    <scope>NUCLEOTIDE SEQUENCE [LARGE SCALE GENOMIC DNA]</scope>
    <source>
        <strain evidence="7 8">MWH-MoIso2</strain>
    </source>
</reference>
<keyword evidence="3 6" id="KW-0808">Transferase</keyword>
<comment type="similarity">
    <text evidence="2 6">Belongs to the FPP/GGPP synthase family.</text>
</comment>
<evidence type="ECO:0000313" key="7">
    <source>
        <dbReference type="EMBL" id="OXL15588.1"/>
    </source>
</evidence>
<dbReference type="PANTHER" id="PTHR12001">
    <property type="entry name" value="GERANYLGERANYL PYROPHOSPHATE SYNTHASE"/>
    <property type="match status" value="1"/>
</dbReference>
<dbReference type="GO" id="GO:0008299">
    <property type="term" value="P:isoprenoid biosynthetic process"/>
    <property type="evidence" value="ECO:0007669"/>
    <property type="project" value="InterPro"/>
</dbReference>
<accession>A0A229FVJ6</accession>
<dbReference type="EMBL" id="NJGG01000001">
    <property type="protein sequence ID" value="OXL15588.1"/>
    <property type="molecule type" value="Genomic_DNA"/>
</dbReference>
<dbReference type="InterPro" id="IPR000092">
    <property type="entry name" value="Polyprenyl_synt"/>
</dbReference>
<comment type="caution">
    <text evidence="7">The sequence shown here is derived from an EMBL/GenBank/DDBJ whole genome shotgun (WGS) entry which is preliminary data.</text>
</comment>
<dbReference type="RefSeq" id="WP_089514627.1">
    <property type="nucleotide sequence ID" value="NZ_NJGG01000001.1"/>
</dbReference>
<dbReference type="SUPFAM" id="SSF48576">
    <property type="entry name" value="Terpenoid synthases"/>
    <property type="match status" value="1"/>
</dbReference>
<dbReference type="InterPro" id="IPR033749">
    <property type="entry name" value="Polyprenyl_synt_CS"/>
</dbReference>
<evidence type="ECO:0000256" key="4">
    <source>
        <dbReference type="ARBA" id="ARBA00022723"/>
    </source>
</evidence>
<dbReference type="Gene3D" id="1.10.600.10">
    <property type="entry name" value="Farnesyl Diphosphate Synthase"/>
    <property type="match status" value="1"/>
</dbReference>
<comment type="cofactor">
    <cofactor evidence="1">
        <name>Mg(2+)</name>
        <dbReference type="ChEBI" id="CHEBI:18420"/>
    </cofactor>
</comment>
<dbReference type="AlphaFoldDB" id="A0A229FVJ6"/>
<gene>
    <name evidence="7" type="ORF">AOC33_00350</name>
</gene>
<dbReference type="Pfam" id="PF00348">
    <property type="entry name" value="polyprenyl_synt"/>
    <property type="match status" value="1"/>
</dbReference>
<dbReference type="PANTHER" id="PTHR12001:SF85">
    <property type="entry name" value="SHORT CHAIN ISOPRENYL DIPHOSPHATE SYNTHASE"/>
    <property type="match status" value="1"/>
</dbReference>
<dbReference type="Proteomes" id="UP000215188">
    <property type="component" value="Unassembled WGS sequence"/>
</dbReference>
<protein>
    <recommendedName>
        <fullName evidence="9">Polyprenyl synthetase</fullName>
    </recommendedName>
</protein>
<dbReference type="GO" id="GO:0004659">
    <property type="term" value="F:prenyltransferase activity"/>
    <property type="evidence" value="ECO:0007669"/>
    <property type="project" value="InterPro"/>
</dbReference>
<sequence>MTAQTLIKLSKSSKGLDSSIDELIRQVDALINGHIFGTVTESSQIQNLALQAAKYHLDAPGQKVRMRLCLSACLELDVEHDDMLIISAVSELLHNASLIHDDIQDMDEIRRGQITVWKKYSTNIAICAGDLLLSSAYSLLGGISNTKLLPIIISLVGRRTSSVIEGQSDDIECKVNPIQCIDTYVRIAKAKSGALLGLPLELAIVLSSQNQYLEIVRKSVSAFSVAYQMADDLQDIEKDSPTNGQQKSLNVVHLLKDAGSVDPVGSAIKLTEQYLSEAGQSAEMLPDAMSEHLLKMIQQIQAQLKNDHYS</sequence>
<name>A0A229FVJ6_9BURK</name>
<dbReference type="GO" id="GO:0046872">
    <property type="term" value="F:metal ion binding"/>
    <property type="evidence" value="ECO:0007669"/>
    <property type="project" value="UniProtKB-KW"/>
</dbReference>
<proteinExistence type="inferred from homology"/>
<keyword evidence="5" id="KW-0460">Magnesium</keyword>
<keyword evidence="8" id="KW-1185">Reference proteome</keyword>